<feature type="binding site" evidence="6">
    <location>
        <position position="93"/>
    </location>
    <ligand>
        <name>Mg(2+)</name>
        <dbReference type="ChEBI" id="CHEBI:18420"/>
    </ligand>
</feature>
<accession>A0A1A2Y7T3</accession>
<dbReference type="CDD" id="cd09874">
    <property type="entry name" value="PIN_MT3492-like"/>
    <property type="match status" value="1"/>
</dbReference>
<evidence type="ECO:0000256" key="5">
    <source>
        <dbReference type="ARBA" id="ARBA00022842"/>
    </source>
</evidence>
<keyword evidence="3 6" id="KW-0479">Metal-binding</keyword>
<dbReference type="OrthoDB" id="4750219at2"/>
<dbReference type="RefSeq" id="WP_064921206.1">
    <property type="nucleotide sequence ID" value="NZ_LZJK01000057.1"/>
</dbReference>
<protein>
    <recommendedName>
        <fullName evidence="6">Ribonuclease VapC</fullName>
        <shortName evidence="6">RNase VapC</shortName>
        <ecNumber evidence="6">3.1.-.-</ecNumber>
    </recommendedName>
    <alternativeName>
        <fullName evidence="6">Toxin VapC</fullName>
    </alternativeName>
</protein>
<name>A0A1A2Y7T3_MYCSD</name>
<keyword evidence="5 6" id="KW-0460">Magnesium</keyword>
<comment type="caution">
    <text evidence="8">The sequence shown here is derived from an EMBL/GenBank/DDBJ whole genome shotgun (WGS) entry which is preliminary data.</text>
</comment>
<dbReference type="InterPro" id="IPR002716">
    <property type="entry name" value="PIN_dom"/>
</dbReference>
<keyword evidence="6" id="KW-0800">Toxin</keyword>
<dbReference type="GO" id="GO:0016787">
    <property type="term" value="F:hydrolase activity"/>
    <property type="evidence" value="ECO:0007669"/>
    <property type="project" value="UniProtKB-KW"/>
</dbReference>
<evidence type="ECO:0000313" key="8">
    <source>
        <dbReference type="EMBL" id="OBI33493.1"/>
    </source>
</evidence>
<dbReference type="AlphaFoldDB" id="A0A1A2Y7T3"/>
<evidence type="ECO:0000256" key="1">
    <source>
        <dbReference type="ARBA" id="ARBA00022649"/>
    </source>
</evidence>
<feature type="binding site" evidence="6">
    <location>
        <position position="5"/>
    </location>
    <ligand>
        <name>Mg(2+)</name>
        <dbReference type="ChEBI" id="CHEBI:18420"/>
    </ligand>
</feature>
<dbReference type="GO" id="GO:0000287">
    <property type="term" value="F:magnesium ion binding"/>
    <property type="evidence" value="ECO:0007669"/>
    <property type="project" value="UniProtKB-UniRule"/>
</dbReference>
<dbReference type="Proteomes" id="UP000093943">
    <property type="component" value="Unassembled WGS sequence"/>
</dbReference>
<evidence type="ECO:0000259" key="7">
    <source>
        <dbReference type="Pfam" id="PF01850"/>
    </source>
</evidence>
<proteinExistence type="inferred from homology"/>
<dbReference type="InterPro" id="IPR022907">
    <property type="entry name" value="VapC_family"/>
</dbReference>
<evidence type="ECO:0000313" key="9">
    <source>
        <dbReference type="Proteomes" id="UP000093943"/>
    </source>
</evidence>
<dbReference type="Pfam" id="PF01850">
    <property type="entry name" value="PIN"/>
    <property type="match status" value="1"/>
</dbReference>
<gene>
    <name evidence="6" type="primary">vapC</name>
    <name evidence="8" type="ORF">A5710_13760</name>
</gene>
<dbReference type="EC" id="3.1.-.-" evidence="6"/>
<dbReference type="EMBL" id="LZKG01000021">
    <property type="protein sequence ID" value="OBI33493.1"/>
    <property type="molecule type" value="Genomic_DNA"/>
</dbReference>
<evidence type="ECO:0000256" key="2">
    <source>
        <dbReference type="ARBA" id="ARBA00022722"/>
    </source>
</evidence>
<comment type="function">
    <text evidence="6">Toxic component of a toxin-antitoxin (TA) system. An RNase.</text>
</comment>
<evidence type="ECO:0000256" key="4">
    <source>
        <dbReference type="ARBA" id="ARBA00022801"/>
    </source>
</evidence>
<keyword evidence="2 6" id="KW-0540">Nuclease</keyword>
<dbReference type="GO" id="GO:0090729">
    <property type="term" value="F:toxin activity"/>
    <property type="evidence" value="ECO:0007669"/>
    <property type="project" value="UniProtKB-KW"/>
</dbReference>
<feature type="domain" description="PIN" evidence="7">
    <location>
        <begin position="2"/>
        <end position="118"/>
    </location>
</feature>
<dbReference type="InterPro" id="IPR029060">
    <property type="entry name" value="PIN-like_dom_sf"/>
</dbReference>
<comment type="cofactor">
    <cofactor evidence="6">
        <name>Mg(2+)</name>
        <dbReference type="ChEBI" id="CHEBI:18420"/>
    </cofactor>
</comment>
<dbReference type="Gene3D" id="3.40.50.1010">
    <property type="entry name" value="5'-nuclease"/>
    <property type="match status" value="1"/>
</dbReference>
<keyword evidence="1 6" id="KW-1277">Toxin-antitoxin system</keyword>
<keyword evidence="4 6" id="KW-0378">Hydrolase</keyword>
<dbReference type="HAMAP" id="MF_00265">
    <property type="entry name" value="VapC_Nob1"/>
    <property type="match status" value="1"/>
</dbReference>
<reference evidence="9" key="1">
    <citation type="submission" date="2016-06" db="EMBL/GenBank/DDBJ databases">
        <authorList>
            <person name="Sutton G."/>
            <person name="Brinkac L."/>
            <person name="Sanka R."/>
            <person name="Adams M."/>
            <person name="Lau E."/>
            <person name="Sam S."/>
            <person name="Sreng N."/>
            <person name="Him V."/>
            <person name="Kerleguer A."/>
            <person name="Cheng S."/>
        </authorList>
    </citation>
    <scope>NUCLEOTIDE SEQUENCE [LARGE SCALE GENOMIC DNA]</scope>
    <source>
        <strain evidence="9">E1876</strain>
    </source>
</reference>
<dbReference type="GO" id="GO:0004540">
    <property type="term" value="F:RNA nuclease activity"/>
    <property type="evidence" value="ECO:0007669"/>
    <property type="project" value="InterPro"/>
</dbReference>
<dbReference type="SUPFAM" id="SSF88723">
    <property type="entry name" value="PIN domain-like"/>
    <property type="match status" value="1"/>
</dbReference>
<organism evidence="8 9">
    <name type="scientific">Mycolicibacter sinensis (strain JDM601)</name>
    <name type="common">Mycobacterium sinense</name>
    <dbReference type="NCBI Taxonomy" id="875328"/>
    <lineage>
        <taxon>Bacteria</taxon>
        <taxon>Bacillati</taxon>
        <taxon>Actinomycetota</taxon>
        <taxon>Actinomycetes</taxon>
        <taxon>Mycobacteriales</taxon>
        <taxon>Mycobacteriaceae</taxon>
        <taxon>Mycolicibacter</taxon>
    </lineage>
</organism>
<evidence type="ECO:0000256" key="6">
    <source>
        <dbReference type="HAMAP-Rule" id="MF_00265"/>
    </source>
</evidence>
<evidence type="ECO:0000256" key="3">
    <source>
        <dbReference type="ARBA" id="ARBA00022723"/>
    </source>
</evidence>
<comment type="similarity">
    <text evidence="6">Belongs to the PINc/VapC protein family.</text>
</comment>
<sequence length="135" mass="14800">MIYMDTSALVKLIVREPESADLRRWLVNAQDRDHVTSAVGRVELMGTALRSGDTEIVATARRILDEDLDILAVTDEVVEMAQTIGPETLRSLDAIHLASAAQLGDALTAVVTYDHRLIEGCRELDYPVESPGAVR</sequence>